<evidence type="ECO:0000313" key="1">
    <source>
        <dbReference type="EMBL" id="OAG22559.1"/>
    </source>
</evidence>
<dbReference type="EMBL" id="KV441474">
    <property type="protein sequence ID" value="OAG22559.1"/>
    <property type="molecule type" value="Genomic_DNA"/>
</dbReference>
<reference evidence="1 3" key="1">
    <citation type="submission" date="2016-05" db="EMBL/GenBank/DDBJ databases">
        <title>Comparative analysis of secretome profiles of manganese(II)-oxidizing ascomycete fungi.</title>
        <authorList>
            <consortium name="DOE Joint Genome Institute"/>
            <person name="Zeiner C.A."/>
            <person name="Purvine S.O."/>
            <person name="Zink E.M."/>
            <person name="Wu S."/>
            <person name="Pasa-Tolic L."/>
            <person name="Chaput D.L."/>
            <person name="Haridas S."/>
            <person name="Grigoriev I.V."/>
            <person name="Santelli C.M."/>
            <person name="Hansel C.M."/>
        </authorList>
    </citation>
    <scope>NUCLEOTIDE SEQUENCE [LARGE SCALE GENOMIC DNA]</scope>
    <source>
        <strain evidence="1 3">SRC1lrK2f</strain>
    </source>
</reference>
<evidence type="ECO:0000313" key="3">
    <source>
        <dbReference type="Proteomes" id="UP000077248"/>
    </source>
</evidence>
<accession>A0A177DUT8</accession>
<dbReference type="EMBL" id="PDXD01000003">
    <property type="protein sequence ID" value="RYN80935.1"/>
    <property type="molecule type" value="Genomic_DNA"/>
</dbReference>
<dbReference type="RefSeq" id="XP_018387980.1">
    <property type="nucleotide sequence ID" value="XM_018527541.1"/>
</dbReference>
<name>A0A177DUT8_ALTAL</name>
<evidence type="ECO:0000313" key="4">
    <source>
        <dbReference type="Proteomes" id="UP000291422"/>
    </source>
</evidence>
<protein>
    <submittedName>
        <fullName evidence="1">Uncharacterized protein</fullName>
    </submittedName>
</protein>
<dbReference type="KEGG" id="aalt:CC77DRAFT_1048590"/>
<dbReference type="Proteomes" id="UP000291422">
    <property type="component" value="Unassembled WGS sequence"/>
</dbReference>
<dbReference type="AlphaFoldDB" id="A0A177DUT8"/>
<dbReference type="Proteomes" id="UP000077248">
    <property type="component" value="Unassembled WGS sequence"/>
</dbReference>
<evidence type="ECO:0000313" key="2">
    <source>
        <dbReference type="EMBL" id="RYN80935.1"/>
    </source>
</evidence>
<sequence>MAKDQDYEAAVEKGTKLLQMLTKKTKTSIESAFKHTKELAQHGYYLETNQTSFEIECTARALRDLNVNHKMIYDGGENTIRGYFSQVSNPSAGVLIADTNLSPSHAAAFDDAGDKGYIDLPLLRHWSDVAFLQYLSSFHSPLVQPISLNYIFRIQIQNSETLLVLNKIIKMHGRSMYELWPGITFDIQSEEGKAILGTPHGSGVAWMLIQHSKALRERTI</sequence>
<reference evidence="2" key="3">
    <citation type="journal article" date="2019" name="J. ISSAAS">
        <title>Genomics, evolutionary history and diagnostics of the Alternaria alternata species group including apple and Asian pear pathotypes.</title>
        <authorList>
            <person name="Armitage A.D."/>
            <person name="Cockerton H.M."/>
            <person name="Sreenivasaprasad S."/>
            <person name="Woodhall J."/>
            <person name="Lane C."/>
            <person name="Harrison R.J."/>
            <person name="Clarkson J.P."/>
        </authorList>
    </citation>
    <scope>NUCLEOTIDE SEQUENCE</scope>
    <source>
        <strain evidence="2">FERA 1177</strain>
    </source>
</reference>
<proteinExistence type="predicted"/>
<dbReference type="GeneID" id="29113135"/>
<dbReference type="VEuPathDB" id="FungiDB:CC77DRAFT_1048590"/>
<gene>
    <name evidence="2" type="ORF">AA0117_g2675</name>
    <name evidence="1" type="ORF">CC77DRAFT_1048590</name>
</gene>
<dbReference type="STRING" id="5599.A0A177DUT8"/>
<reference evidence="4" key="2">
    <citation type="journal article" date="2019" name="bioRxiv">
        <title>Genomics, evolutionary history and diagnostics of the Alternaria alternata species group including apple and Asian pear pathotypes.</title>
        <authorList>
            <person name="Armitage A.D."/>
            <person name="Cockerton H.M."/>
            <person name="Sreenivasaprasad S."/>
            <person name="Woodhall J.W."/>
            <person name="Lane C.R."/>
            <person name="Harrison R.J."/>
            <person name="Clarkson J.P."/>
        </authorList>
    </citation>
    <scope>NUCLEOTIDE SEQUENCE [LARGE SCALE GENOMIC DNA]</scope>
    <source>
        <strain evidence="4">FERA 1177</strain>
    </source>
</reference>
<organism evidence="1 3">
    <name type="scientific">Alternaria alternata</name>
    <name type="common">Alternaria rot fungus</name>
    <name type="synonym">Torula alternata</name>
    <dbReference type="NCBI Taxonomy" id="5599"/>
    <lineage>
        <taxon>Eukaryota</taxon>
        <taxon>Fungi</taxon>
        <taxon>Dikarya</taxon>
        <taxon>Ascomycota</taxon>
        <taxon>Pezizomycotina</taxon>
        <taxon>Dothideomycetes</taxon>
        <taxon>Pleosporomycetidae</taxon>
        <taxon>Pleosporales</taxon>
        <taxon>Pleosporineae</taxon>
        <taxon>Pleosporaceae</taxon>
        <taxon>Alternaria</taxon>
        <taxon>Alternaria sect. Alternaria</taxon>
        <taxon>Alternaria alternata complex</taxon>
    </lineage>
</organism>
<keyword evidence="3" id="KW-1185">Reference proteome</keyword>